<feature type="transmembrane region" description="Helical" evidence="1">
    <location>
        <begin position="20"/>
        <end position="45"/>
    </location>
</feature>
<dbReference type="RefSeq" id="WP_203943417.1">
    <property type="nucleotide sequence ID" value="NZ_BOOR01000008.1"/>
</dbReference>
<gene>
    <name evidence="2" type="ORF">Pth03_15360</name>
</gene>
<comment type="caution">
    <text evidence="2">The sequence shown here is derived from an EMBL/GenBank/DDBJ whole genome shotgun (WGS) entry which is preliminary data.</text>
</comment>
<keyword evidence="3" id="KW-1185">Reference proteome</keyword>
<protein>
    <recommendedName>
        <fullName evidence="4">DUF4190 domain-containing protein</fullName>
    </recommendedName>
</protein>
<proteinExistence type="predicted"/>
<evidence type="ECO:0000313" key="3">
    <source>
        <dbReference type="Proteomes" id="UP000605992"/>
    </source>
</evidence>
<dbReference type="EMBL" id="BOOR01000008">
    <property type="protein sequence ID" value="GII53147.1"/>
    <property type="molecule type" value="Genomic_DNA"/>
</dbReference>
<dbReference type="AlphaFoldDB" id="A0A8J3UX47"/>
<organism evidence="2 3">
    <name type="scientific">Planotetraspora thailandica</name>
    <dbReference type="NCBI Taxonomy" id="487172"/>
    <lineage>
        <taxon>Bacteria</taxon>
        <taxon>Bacillati</taxon>
        <taxon>Actinomycetota</taxon>
        <taxon>Actinomycetes</taxon>
        <taxon>Streptosporangiales</taxon>
        <taxon>Streptosporangiaceae</taxon>
        <taxon>Planotetraspora</taxon>
    </lineage>
</organism>
<sequence>MTTPVQIQAREAGGRRALGLAVMALVFAFILPAAGLALSVFAFIISVRDLRSLHRGRGKLGLATSAVVVSVVTFLIGAGAVGVQLYFSSEITAFNECHKGAGTVEAQQECADQFKRGFQDKTGIPWPDDVPVMG</sequence>
<feature type="transmembrane region" description="Helical" evidence="1">
    <location>
        <begin position="66"/>
        <end position="87"/>
    </location>
</feature>
<keyword evidence="1" id="KW-1133">Transmembrane helix</keyword>
<keyword evidence="1" id="KW-0472">Membrane</keyword>
<evidence type="ECO:0000256" key="1">
    <source>
        <dbReference type="SAM" id="Phobius"/>
    </source>
</evidence>
<name>A0A8J3UX47_9ACTN</name>
<evidence type="ECO:0000313" key="2">
    <source>
        <dbReference type="EMBL" id="GII53147.1"/>
    </source>
</evidence>
<evidence type="ECO:0008006" key="4">
    <source>
        <dbReference type="Google" id="ProtNLM"/>
    </source>
</evidence>
<dbReference type="Proteomes" id="UP000605992">
    <property type="component" value="Unassembled WGS sequence"/>
</dbReference>
<keyword evidence="1" id="KW-0812">Transmembrane</keyword>
<accession>A0A8J3UX47</accession>
<reference evidence="2" key="1">
    <citation type="submission" date="2021-01" db="EMBL/GenBank/DDBJ databases">
        <title>Whole genome shotgun sequence of Planotetraspora thailandica NBRC 104271.</title>
        <authorList>
            <person name="Komaki H."/>
            <person name="Tamura T."/>
        </authorList>
    </citation>
    <scope>NUCLEOTIDE SEQUENCE</scope>
    <source>
        <strain evidence="2">NBRC 104271</strain>
    </source>
</reference>